<comment type="subunit">
    <text evidence="6">Component of the PI(3,5)P2 regulatory complex at least composed of ATG18, SAC/FIG4, FAB1 and VAC14.</text>
</comment>
<dbReference type="PANTHER" id="PTHR45738:SF3">
    <property type="entry name" value="OS03G0182400 PROTEIN"/>
    <property type="match status" value="1"/>
</dbReference>
<comment type="caution">
    <text evidence="9">The sequence shown here is derived from an EMBL/GenBank/DDBJ whole genome shotgun (WGS) entry which is preliminary data.</text>
</comment>
<evidence type="ECO:0000256" key="7">
    <source>
        <dbReference type="SAM" id="Phobius"/>
    </source>
</evidence>
<evidence type="ECO:0000256" key="4">
    <source>
        <dbReference type="ARBA" id="ARBA00023136"/>
    </source>
</evidence>
<evidence type="ECO:0000313" key="9">
    <source>
        <dbReference type="EMBL" id="KAF3457616.1"/>
    </source>
</evidence>
<protein>
    <recommendedName>
        <fullName evidence="8">SAC domain-containing protein</fullName>
    </recommendedName>
</protein>
<proteinExistence type="predicted"/>
<sequence>MEDHRFAGCWLPRLEEWVLMERPIKIRLLISILEDRSSLSLSLFYVAEFVFRDLGVKELRTCINGESNHNSCYLQKFRLYETRSILINCFNLIGFVRFLGPYYMLVVTKRRKIGAICGHTIYAITKSEMIQVPNPTARSKLAYSKDENRILYGQLPYLVYGFFKQVDLSICGRDFKFTLIARRSRHYAGTRWGVNGKGRVANDVETEQTVFENAPEGCQMKISSVVQNRGSIPLFWSHETSRMNIKPDIKYDQLSSEEAQGGNEGLSDSTPQIQTFKSPRSYCRYAPAISCKKSLR</sequence>
<feature type="transmembrane region" description="Helical" evidence="7">
    <location>
        <begin position="85"/>
        <end position="105"/>
    </location>
</feature>
<dbReference type="Proteomes" id="UP000796880">
    <property type="component" value="Unassembled WGS sequence"/>
</dbReference>
<accession>A0A8K0HS18</accession>
<dbReference type="PANTHER" id="PTHR45738">
    <property type="entry name" value="POLYPHOSPHOINOSITIDE PHOSPHATASE"/>
    <property type="match status" value="1"/>
</dbReference>
<dbReference type="GO" id="GO:0046856">
    <property type="term" value="P:phosphatidylinositol dephosphorylation"/>
    <property type="evidence" value="ECO:0007669"/>
    <property type="project" value="InterPro"/>
</dbReference>
<evidence type="ECO:0000256" key="3">
    <source>
        <dbReference type="ARBA" id="ARBA00022801"/>
    </source>
</evidence>
<dbReference type="InterPro" id="IPR043573">
    <property type="entry name" value="Fig4-like"/>
</dbReference>
<name>A0A8K0HS18_9ROSA</name>
<evidence type="ECO:0000259" key="8">
    <source>
        <dbReference type="PROSITE" id="PS50275"/>
    </source>
</evidence>
<reference evidence="9" key="1">
    <citation type="submission" date="2020-03" db="EMBL/GenBank/DDBJ databases">
        <title>A high-quality chromosome-level genome assembly of a woody plant with both climbing and erect habits, Rhamnella rubrinervis.</title>
        <authorList>
            <person name="Lu Z."/>
            <person name="Yang Y."/>
            <person name="Zhu X."/>
            <person name="Sun Y."/>
        </authorList>
    </citation>
    <scope>NUCLEOTIDE SEQUENCE</scope>
    <source>
        <strain evidence="9">BYM</strain>
        <tissue evidence="9">Leaf</tissue>
    </source>
</reference>
<evidence type="ECO:0000256" key="6">
    <source>
        <dbReference type="ARBA" id="ARBA00023464"/>
    </source>
</evidence>
<dbReference type="EMBL" id="VOIH02000001">
    <property type="protein sequence ID" value="KAF3457616.1"/>
    <property type="molecule type" value="Genomic_DNA"/>
</dbReference>
<keyword evidence="3" id="KW-0378">Hydrolase</keyword>
<dbReference type="OrthoDB" id="405996at2759"/>
<evidence type="ECO:0000256" key="1">
    <source>
        <dbReference type="ARBA" id="ARBA00004148"/>
    </source>
</evidence>
<evidence type="ECO:0000256" key="2">
    <source>
        <dbReference type="ARBA" id="ARBA00022554"/>
    </source>
</evidence>
<gene>
    <name evidence="9" type="ORF">FNV43_RR02274</name>
</gene>
<organism evidence="9 10">
    <name type="scientific">Rhamnella rubrinervis</name>
    <dbReference type="NCBI Taxonomy" id="2594499"/>
    <lineage>
        <taxon>Eukaryota</taxon>
        <taxon>Viridiplantae</taxon>
        <taxon>Streptophyta</taxon>
        <taxon>Embryophyta</taxon>
        <taxon>Tracheophyta</taxon>
        <taxon>Spermatophyta</taxon>
        <taxon>Magnoliopsida</taxon>
        <taxon>eudicotyledons</taxon>
        <taxon>Gunneridae</taxon>
        <taxon>Pentapetalae</taxon>
        <taxon>rosids</taxon>
        <taxon>fabids</taxon>
        <taxon>Rosales</taxon>
        <taxon>Rhamnaceae</taxon>
        <taxon>rhamnoid group</taxon>
        <taxon>Rhamneae</taxon>
        <taxon>Rhamnella</taxon>
    </lineage>
</organism>
<keyword evidence="10" id="KW-1185">Reference proteome</keyword>
<feature type="domain" description="SAC" evidence="8">
    <location>
        <begin position="158"/>
        <end position="243"/>
    </location>
</feature>
<comment type="subcellular location">
    <subcellularLocation>
        <location evidence="1">Vacuole membrane</location>
        <topology evidence="1">Peripheral membrane protein</topology>
    </subcellularLocation>
</comment>
<dbReference type="GO" id="GO:0043813">
    <property type="term" value="F:phosphatidylinositol-3,5-bisphosphate 5-phosphatase activity"/>
    <property type="evidence" value="ECO:0007669"/>
    <property type="project" value="InterPro"/>
</dbReference>
<evidence type="ECO:0000313" key="10">
    <source>
        <dbReference type="Proteomes" id="UP000796880"/>
    </source>
</evidence>
<dbReference type="InterPro" id="IPR002013">
    <property type="entry name" value="SAC_dom"/>
</dbReference>
<keyword evidence="2" id="KW-0926">Vacuole</keyword>
<dbReference type="PROSITE" id="PS50275">
    <property type="entry name" value="SAC"/>
    <property type="match status" value="1"/>
</dbReference>
<dbReference type="GO" id="GO:0005774">
    <property type="term" value="C:vacuolar membrane"/>
    <property type="evidence" value="ECO:0007669"/>
    <property type="project" value="UniProtKB-SubCell"/>
</dbReference>
<dbReference type="Pfam" id="PF02383">
    <property type="entry name" value="Syja_N"/>
    <property type="match status" value="1"/>
</dbReference>
<keyword evidence="4 7" id="KW-0472">Membrane</keyword>
<keyword evidence="7" id="KW-1133">Transmembrane helix</keyword>
<dbReference type="AlphaFoldDB" id="A0A8K0HS18"/>
<evidence type="ECO:0000256" key="5">
    <source>
        <dbReference type="ARBA" id="ARBA00023337"/>
    </source>
</evidence>
<keyword evidence="7" id="KW-0812">Transmembrane</keyword>
<comment type="catalytic activity">
    <reaction evidence="5">
        <text>a 1,2-diacyl-sn-glycero-3-phospho-(1D-myo-inositol-3,5-bisphosphate) + H2O = a 1,2-diacyl-sn-glycero-3-phospho-(1D-myo-inositol-3-phosphate) + phosphate</text>
        <dbReference type="Rhea" id="RHEA:32955"/>
        <dbReference type="ChEBI" id="CHEBI:15377"/>
        <dbReference type="ChEBI" id="CHEBI:43474"/>
        <dbReference type="ChEBI" id="CHEBI:57923"/>
        <dbReference type="ChEBI" id="CHEBI:58088"/>
    </reaction>
</comment>